<feature type="domain" description="Integrase catalytic" evidence="2">
    <location>
        <begin position="118"/>
        <end position="280"/>
    </location>
</feature>
<dbReference type="Proteomes" id="UP000273807">
    <property type="component" value="Unassembled WGS sequence"/>
</dbReference>
<dbReference type="GO" id="GO:0003676">
    <property type="term" value="F:nucleic acid binding"/>
    <property type="evidence" value="ECO:0007669"/>
    <property type="project" value="InterPro"/>
</dbReference>
<dbReference type="PANTHER" id="PTHR46889">
    <property type="entry name" value="TRANSPOSASE INSF FOR INSERTION SEQUENCE IS3B-RELATED"/>
    <property type="match status" value="1"/>
</dbReference>
<dbReference type="RefSeq" id="WP_123256897.1">
    <property type="nucleotide sequence ID" value="NZ_RBED01000141.1"/>
</dbReference>
<dbReference type="InterPro" id="IPR036397">
    <property type="entry name" value="RNaseH_sf"/>
</dbReference>
<comment type="caution">
    <text evidence="3">The sequence shown here is derived from an EMBL/GenBank/DDBJ whole genome shotgun (WGS) entry which is preliminary data.</text>
</comment>
<evidence type="ECO:0000313" key="4">
    <source>
        <dbReference type="Proteomes" id="UP000273807"/>
    </source>
</evidence>
<dbReference type="NCBIfam" id="NF033516">
    <property type="entry name" value="transpos_IS3"/>
    <property type="match status" value="1"/>
</dbReference>
<organism evidence="3 4">
    <name type="scientific">Arthrobacter oryzae</name>
    <dbReference type="NCBI Taxonomy" id="409290"/>
    <lineage>
        <taxon>Bacteria</taxon>
        <taxon>Bacillati</taxon>
        <taxon>Actinomycetota</taxon>
        <taxon>Actinomycetes</taxon>
        <taxon>Micrococcales</taxon>
        <taxon>Micrococcaceae</taxon>
        <taxon>Arthrobacter</taxon>
    </lineage>
</organism>
<dbReference type="EMBL" id="RBED01000141">
    <property type="protein sequence ID" value="RNL49460.1"/>
    <property type="molecule type" value="Genomic_DNA"/>
</dbReference>
<dbReference type="Pfam" id="PF13276">
    <property type="entry name" value="HTH_21"/>
    <property type="match status" value="1"/>
</dbReference>
<dbReference type="InterPro" id="IPR050900">
    <property type="entry name" value="Transposase_IS3/IS150/IS904"/>
</dbReference>
<accession>A0A3N0BLI1</accession>
<comment type="function">
    <text evidence="1">Involved in the transposition of the insertion sequence.</text>
</comment>
<name>A0A3N0BLI1_9MICC</name>
<dbReference type="AlphaFoldDB" id="A0A3N0BLI1"/>
<dbReference type="OrthoDB" id="4281720at2"/>
<gene>
    <name evidence="3" type="ORF">D7003_18575</name>
</gene>
<evidence type="ECO:0000259" key="2">
    <source>
        <dbReference type="PROSITE" id="PS50994"/>
    </source>
</evidence>
<dbReference type="Pfam" id="PF00665">
    <property type="entry name" value="rve"/>
    <property type="match status" value="1"/>
</dbReference>
<keyword evidence="4" id="KW-1185">Reference proteome</keyword>
<proteinExistence type="predicted"/>
<dbReference type="InterPro" id="IPR025948">
    <property type="entry name" value="HTH-like_dom"/>
</dbReference>
<dbReference type="Gene3D" id="3.30.420.10">
    <property type="entry name" value="Ribonuclease H-like superfamily/Ribonuclease H"/>
    <property type="match status" value="1"/>
</dbReference>
<sequence>MVDGLVAQGFSARSACRTVALNRSTYIKHLRGELSIRAIRRRIVADYDVMIHGQSGGTYGWRRIRAELLDEYEMIVNRKLIKAVMREQRIAGVPRIKIFRNPLADKRVDADLVKRLFTTDGPNRLWLTDVTEHPTREGKVYCCVVLDCFARTAVGRSFSTINDTALVSRAVSQAHHSRERDGATVMHSDHGANFTSWGFSENLRQWELTASLGSVGDCFDNAAMETFWGRMQTELLDRKRTWQTVIELVTAMNGWLDFYNGKRRHSYTGYMSPDAYEVLWNDISNPLPFT</sequence>
<evidence type="ECO:0000313" key="3">
    <source>
        <dbReference type="EMBL" id="RNL49460.1"/>
    </source>
</evidence>
<dbReference type="InterPro" id="IPR048020">
    <property type="entry name" value="Transpos_IS3"/>
</dbReference>
<dbReference type="GO" id="GO:0015074">
    <property type="term" value="P:DNA integration"/>
    <property type="evidence" value="ECO:0007669"/>
    <property type="project" value="InterPro"/>
</dbReference>
<dbReference type="InterPro" id="IPR012337">
    <property type="entry name" value="RNaseH-like_sf"/>
</dbReference>
<reference evidence="3 4" key="1">
    <citation type="submission" date="2018-10" db="EMBL/GenBank/DDBJ databases">
        <title>Genome sequencing of Arthrobacter oryzae TNB02.</title>
        <authorList>
            <person name="Cho Y.-J."/>
            <person name="Cho A."/>
            <person name="Kim O.-S."/>
        </authorList>
    </citation>
    <scope>NUCLEOTIDE SEQUENCE [LARGE SCALE GENOMIC DNA]</scope>
    <source>
        <strain evidence="3 4">TNB02</strain>
    </source>
</reference>
<dbReference type="InterPro" id="IPR001584">
    <property type="entry name" value="Integrase_cat-core"/>
</dbReference>
<dbReference type="SUPFAM" id="SSF53098">
    <property type="entry name" value="Ribonuclease H-like"/>
    <property type="match status" value="1"/>
</dbReference>
<evidence type="ECO:0000256" key="1">
    <source>
        <dbReference type="ARBA" id="ARBA00002286"/>
    </source>
</evidence>
<protein>
    <submittedName>
        <fullName evidence="3">IS3 family transposase</fullName>
    </submittedName>
</protein>
<dbReference type="PANTHER" id="PTHR46889:SF4">
    <property type="entry name" value="TRANSPOSASE INSO FOR INSERTION SEQUENCE ELEMENT IS911B-RELATED"/>
    <property type="match status" value="1"/>
</dbReference>
<dbReference type="PROSITE" id="PS50994">
    <property type="entry name" value="INTEGRASE"/>
    <property type="match status" value="1"/>
</dbReference>